<organism evidence="1 2">
    <name type="scientific">Ophiocordyceps sinensis</name>
    <dbReference type="NCBI Taxonomy" id="72228"/>
    <lineage>
        <taxon>Eukaryota</taxon>
        <taxon>Fungi</taxon>
        <taxon>Dikarya</taxon>
        <taxon>Ascomycota</taxon>
        <taxon>Pezizomycotina</taxon>
        <taxon>Sordariomycetes</taxon>
        <taxon>Hypocreomycetidae</taxon>
        <taxon>Hypocreales</taxon>
        <taxon>Ophiocordycipitaceae</taxon>
        <taxon>Ophiocordyceps</taxon>
    </lineage>
</organism>
<name>A0A8H4LPX1_9HYPO</name>
<dbReference type="Proteomes" id="UP000557566">
    <property type="component" value="Unassembled WGS sequence"/>
</dbReference>
<comment type="caution">
    <text evidence="1">The sequence shown here is derived from an EMBL/GenBank/DDBJ whole genome shotgun (WGS) entry which is preliminary data.</text>
</comment>
<dbReference type="EMBL" id="JAAVMX010000013">
    <property type="protein sequence ID" value="KAF4503854.1"/>
    <property type="molecule type" value="Genomic_DNA"/>
</dbReference>
<sequence>MRSATKRHRGFTAAFSPSSVDLHPDLQMLDGTADSRNCQLLHDLDGDTGIRSVSNKKCAHSATHECPYLADSNSTLCNPCAVNAAKGQPCS</sequence>
<gene>
    <name evidence="1" type="ORF">G6O67_008793</name>
</gene>
<protein>
    <submittedName>
        <fullName evidence="1">Uncharacterized protein</fullName>
    </submittedName>
</protein>
<proteinExistence type="predicted"/>
<reference evidence="1 2" key="1">
    <citation type="journal article" date="2020" name="Genome Biol. Evol.">
        <title>A new high-quality draft genome assembly of the Chinese cordyceps Ophiocordyceps sinensis.</title>
        <authorList>
            <person name="Shu R."/>
            <person name="Zhang J."/>
            <person name="Meng Q."/>
            <person name="Zhang H."/>
            <person name="Zhou G."/>
            <person name="Li M."/>
            <person name="Wu P."/>
            <person name="Zhao Y."/>
            <person name="Chen C."/>
            <person name="Qin Q."/>
        </authorList>
    </citation>
    <scope>NUCLEOTIDE SEQUENCE [LARGE SCALE GENOMIC DNA]</scope>
    <source>
        <strain evidence="1 2">IOZ07</strain>
    </source>
</reference>
<keyword evidence="2" id="KW-1185">Reference proteome</keyword>
<accession>A0A8H4LPX1</accession>
<evidence type="ECO:0000313" key="1">
    <source>
        <dbReference type="EMBL" id="KAF4503854.1"/>
    </source>
</evidence>
<dbReference type="AlphaFoldDB" id="A0A8H4LPX1"/>
<evidence type="ECO:0000313" key="2">
    <source>
        <dbReference type="Proteomes" id="UP000557566"/>
    </source>
</evidence>
<dbReference type="OrthoDB" id="5153355at2759"/>